<sequence length="63" mass="7397">MGNVQDTDYYCPICLLSAIYKFIVRVILNRIGRILKDEQSCEHDKSSKKHPYNIIIIKPFLKI</sequence>
<dbReference type="Proteomes" id="UP000053766">
    <property type="component" value="Unassembled WGS sequence"/>
</dbReference>
<proteinExistence type="predicted"/>
<accession>A0A0D8XTZ4</accession>
<gene>
    <name evidence="1" type="ORF">DICVIV_05809</name>
</gene>
<dbReference type="EMBL" id="KN716280">
    <property type="protein sequence ID" value="KJH48103.1"/>
    <property type="molecule type" value="Genomic_DNA"/>
</dbReference>
<dbReference type="AlphaFoldDB" id="A0A0D8XTZ4"/>
<keyword evidence="2" id="KW-1185">Reference proteome</keyword>
<evidence type="ECO:0000313" key="2">
    <source>
        <dbReference type="Proteomes" id="UP000053766"/>
    </source>
</evidence>
<evidence type="ECO:0000313" key="1">
    <source>
        <dbReference type="EMBL" id="KJH48103.1"/>
    </source>
</evidence>
<name>A0A0D8XTZ4_DICVI</name>
<dbReference type="OrthoDB" id="410104at2759"/>
<protein>
    <submittedName>
        <fullName evidence="1">Uncharacterized protein</fullName>
    </submittedName>
</protein>
<reference evidence="2" key="2">
    <citation type="journal article" date="2016" name="Sci. Rep.">
        <title>Dictyocaulus viviparus genome, variome and transcriptome elucidate lungworm biology and support future intervention.</title>
        <authorList>
            <person name="McNulty S.N."/>
            <person name="Strube C."/>
            <person name="Rosa B.A."/>
            <person name="Martin J.C."/>
            <person name="Tyagi R."/>
            <person name="Choi Y.J."/>
            <person name="Wang Q."/>
            <person name="Hallsworth Pepin K."/>
            <person name="Zhang X."/>
            <person name="Ozersky P."/>
            <person name="Wilson R.K."/>
            <person name="Sternberg P.W."/>
            <person name="Gasser R.B."/>
            <person name="Mitreva M."/>
        </authorList>
    </citation>
    <scope>NUCLEOTIDE SEQUENCE [LARGE SCALE GENOMIC DNA]</scope>
    <source>
        <strain evidence="2">HannoverDv2000</strain>
    </source>
</reference>
<organism evidence="1 2">
    <name type="scientific">Dictyocaulus viviparus</name>
    <name type="common">Bovine lungworm</name>
    <dbReference type="NCBI Taxonomy" id="29172"/>
    <lineage>
        <taxon>Eukaryota</taxon>
        <taxon>Metazoa</taxon>
        <taxon>Ecdysozoa</taxon>
        <taxon>Nematoda</taxon>
        <taxon>Chromadorea</taxon>
        <taxon>Rhabditida</taxon>
        <taxon>Rhabditina</taxon>
        <taxon>Rhabditomorpha</taxon>
        <taxon>Strongyloidea</taxon>
        <taxon>Metastrongylidae</taxon>
        <taxon>Dictyocaulus</taxon>
    </lineage>
</organism>
<reference evidence="1 2" key="1">
    <citation type="submission" date="2013-11" db="EMBL/GenBank/DDBJ databases">
        <title>Draft genome of the bovine lungworm Dictyocaulus viviparus.</title>
        <authorList>
            <person name="Mitreva M."/>
        </authorList>
    </citation>
    <scope>NUCLEOTIDE SEQUENCE [LARGE SCALE GENOMIC DNA]</scope>
    <source>
        <strain evidence="1 2">HannoverDv2000</strain>
    </source>
</reference>